<dbReference type="InterPro" id="IPR003213">
    <property type="entry name" value="Cyt_c_oxidase_su6B"/>
</dbReference>
<evidence type="ECO:0000256" key="2">
    <source>
        <dbReference type="ARBA" id="ARBA00023128"/>
    </source>
</evidence>
<name>A0ABY6KK30_9ARAC</name>
<evidence type="ECO:0000256" key="1">
    <source>
        <dbReference type="ARBA" id="ARBA00004173"/>
    </source>
</evidence>
<evidence type="ECO:0000313" key="5">
    <source>
        <dbReference type="EMBL" id="UYV68162.1"/>
    </source>
</evidence>
<protein>
    <submittedName>
        <fullName evidence="5">AGO1</fullName>
    </submittedName>
</protein>
<feature type="region of interest" description="Disordered" evidence="3">
    <location>
        <begin position="1"/>
        <end position="56"/>
    </location>
</feature>
<evidence type="ECO:0000256" key="3">
    <source>
        <dbReference type="SAM" id="MobiDB-lite"/>
    </source>
</evidence>
<evidence type="ECO:0000313" key="6">
    <source>
        <dbReference type="Proteomes" id="UP001235939"/>
    </source>
</evidence>
<dbReference type="PANTHER" id="PTHR11387">
    <property type="entry name" value="CYTOCHROME C OXIDASE SUBUNIT 6B"/>
    <property type="match status" value="1"/>
</dbReference>
<reference evidence="5 6" key="1">
    <citation type="submission" date="2022-01" db="EMBL/GenBank/DDBJ databases">
        <title>A chromosomal length assembly of Cordylochernes scorpioides.</title>
        <authorList>
            <person name="Zeh D."/>
            <person name="Zeh J."/>
        </authorList>
    </citation>
    <scope>NUCLEOTIDE SEQUENCE [LARGE SCALE GENOMIC DNA]</scope>
    <source>
        <strain evidence="5">IN4F17</strain>
        <tissue evidence="5">Whole Body</tissue>
    </source>
</reference>
<keyword evidence="6" id="KW-1185">Reference proteome</keyword>
<sequence>MGPLTSNNHGSGGGGGGGGGNSGGSSGSGGSGSGGGTIVPAIGTEPPHFTCPRRPDIGTEGRHILLRANHFQINVPPGYLHHYDVSITPDKCPRKVNSPTERREVVDRIHKNQRQIILDGKQVKTTPRDPRFPNQNQAVNCWQNYVDYHRCQKPHISKKNFVVGKTPLVVCFRDRLHDLRRFHFDLFYALKFPTL</sequence>
<feature type="compositionally biased region" description="Gly residues" evidence="3">
    <location>
        <begin position="10"/>
        <end position="37"/>
    </location>
</feature>
<gene>
    <name evidence="5" type="ORF">LAZ67_5003226</name>
</gene>
<organism evidence="5 6">
    <name type="scientific">Cordylochernes scorpioides</name>
    <dbReference type="NCBI Taxonomy" id="51811"/>
    <lineage>
        <taxon>Eukaryota</taxon>
        <taxon>Metazoa</taxon>
        <taxon>Ecdysozoa</taxon>
        <taxon>Arthropoda</taxon>
        <taxon>Chelicerata</taxon>
        <taxon>Arachnida</taxon>
        <taxon>Pseudoscorpiones</taxon>
        <taxon>Cheliferoidea</taxon>
        <taxon>Chernetidae</taxon>
        <taxon>Cordylochernes</taxon>
    </lineage>
</organism>
<proteinExistence type="predicted"/>
<evidence type="ECO:0000259" key="4">
    <source>
        <dbReference type="Pfam" id="PF16486"/>
    </source>
</evidence>
<dbReference type="Pfam" id="PF16486">
    <property type="entry name" value="ArgoN"/>
    <property type="match status" value="1"/>
</dbReference>
<dbReference type="SUPFAM" id="SSF47694">
    <property type="entry name" value="Cytochrome c oxidase subunit h"/>
    <property type="match status" value="1"/>
</dbReference>
<dbReference type="EMBL" id="CP092867">
    <property type="protein sequence ID" value="UYV68162.1"/>
    <property type="molecule type" value="Genomic_DNA"/>
</dbReference>
<dbReference type="InterPro" id="IPR036549">
    <property type="entry name" value="CX6/COA6-like_sf"/>
</dbReference>
<accession>A0ABY6KK30</accession>
<feature type="domain" description="Protein argonaute N-terminal" evidence="4">
    <location>
        <begin position="62"/>
        <end position="136"/>
    </location>
</feature>
<keyword evidence="2" id="KW-0496">Mitochondrion</keyword>
<dbReference type="Proteomes" id="UP001235939">
    <property type="component" value="Chromosome 05"/>
</dbReference>
<comment type="subcellular location">
    <subcellularLocation>
        <location evidence="1">Mitochondrion</location>
    </subcellularLocation>
</comment>
<dbReference type="InterPro" id="IPR032474">
    <property type="entry name" value="Argonaute_N"/>
</dbReference>
<dbReference type="Gene3D" id="1.10.10.140">
    <property type="entry name" value="Cytochrome c oxidase, subunit VIb"/>
    <property type="match status" value="1"/>
</dbReference>